<dbReference type="Pfam" id="PF15072">
    <property type="entry name" value="HROB"/>
    <property type="match status" value="1"/>
</dbReference>
<name>A0A4D6LDX7_VIGUN</name>
<dbReference type="InterPro" id="IPR028045">
    <property type="entry name" value="HROB"/>
</dbReference>
<gene>
    <name evidence="7" type="ORF">DEO72_LG3g1048</name>
</gene>
<reference evidence="7 8" key="1">
    <citation type="submission" date="2019-04" db="EMBL/GenBank/DDBJ databases">
        <title>An improved genome assembly and genetic linkage map for asparagus bean, Vigna unguiculata ssp. sesquipedialis.</title>
        <authorList>
            <person name="Xia Q."/>
            <person name="Zhang R."/>
            <person name="Dong Y."/>
        </authorList>
    </citation>
    <scope>NUCLEOTIDE SEQUENCE [LARGE SCALE GENOMIC DNA]</scope>
    <source>
        <tissue evidence="7">Leaf</tissue>
    </source>
</reference>
<evidence type="ECO:0000313" key="7">
    <source>
        <dbReference type="EMBL" id="QCD86525.1"/>
    </source>
</evidence>
<dbReference type="EMBL" id="CP039347">
    <property type="protein sequence ID" value="QCD86525.1"/>
    <property type="molecule type" value="Genomic_DNA"/>
</dbReference>
<feature type="region of interest" description="Disordered" evidence="4">
    <location>
        <begin position="735"/>
        <end position="757"/>
    </location>
</feature>
<comment type="similarity">
    <text evidence="1">Belongs to the peptidase C48 family.</text>
</comment>
<dbReference type="SUPFAM" id="SSF54001">
    <property type="entry name" value="Cysteine proteinases"/>
    <property type="match status" value="1"/>
</dbReference>
<dbReference type="Gene3D" id="3.40.395.10">
    <property type="entry name" value="Adenoviral Proteinase, Chain A"/>
    <property type="match status" value="1"/>
</dbReference>
<protein>
    <submittedName>
        <fullName evidence="7">Uncharacterized protein</fullName>
    </submittedName>
</protein>
<feature type="compositionally biased region" description="Basic and acidic residues" evidence="4">
    <location>
        <begin position="289"/>
        <end position="305"/>
    </location>
</feature>
<evidence type="ECO:0000256" key="2">
    <source>
        <dbReference type="ARBA" id="ARBA00022670"/>
    </source>
</evidence>
<dbReference type="InterPro" id="IPR038765">
    <property type="entry name" value="Papain-like_cys_pep_sf"/>
</dbReference>
<feature type="domain" description="Ubiquitin-like protease family profile" evidence="5">
    <location>
        <begin position="458"/>
        <end position="512"/>
    </location>
</feature>
<dbReference type="GO" id="GO:0006508">
    <property type="term" value="P:proteolysis"/>
    <property type="evidence" value="ECO:0007669"/>
    <property type="project" value="UniProtKB-KW"/>
</dbReference>
<feature type="compositionally biased region" description="Basic and acidic residues" evidence="4">
    <location>
        <begin position="263"/>
        <end position="275"/>
    </location>
</feature>
<evidence type="ECO:0000259" key="6">
    <source>
        <dbReference type="Pfam" id="PF15072"/>
    </source>
</evidence>
<dbReference type="InterPro" id="IPR003653">
    <property type="entry name" value="Peptidase_C48_C"/>
</dbReference>
<evidence type="ECO:0000256" key="3">
    <source>
        <dbReference type="ARBA" id="ARBA00022801"/>
    </source>
</evidence>
<feature type="compositionally biased region" description="Low complexity" evidence="4">
    <location>
        <begin position="276"/>
        <end position="286"/>
    </location>
</feature>
<evidence type="ECO:0000256" key="4">
    <source>
        <dbReference type="SAM" id="MobiDB-lite"/>
    </source>
</evidence>
<dbReference type="GO" id="GO:0008234">
    <property type="term" value="F:cysteine-type peptidase activity"/>
    <property type="evidence" value="ECO:0007669"/>
    <property type="project" value="InterPro"/>
</dbReference>
<dbReference type="InterPro" id="IPR058570">
    <property type="entry name" value="HROB_OB"/>
</dbReference>
<proteinExistence type="inferred from homology"/>
<organism evidence="7 8">
    <name type="scientific">Vigna unguiculata</name>
    <name type="common">Cowpea</name>
    <dbReference type="NCBI Taxonomy" id="3917"/>
    <lineage>
        <taxon>Eukaryota</taxon>
        <taxon>Viridiplantae</taxon>
        <taxon>Streptophyta</taxon>
        <taxon>Embryophyta</taxon>
        <taxon>Tracheophyta</taxon>
        <taxon>Spermatophyta</taxon>
        <taxon>Magnoliopsida</taxon>
        <taxon>eudicotyledons</taxon>
        <taxon>Gunneridae</taxon>
        <taxon>Pentapetalae</taxon>
        <taxon>rosids</taxon>
        <taxon>fabids</taxon>
        <taxon>Fabales</taxon>
        <taxon>Fabaceae</taxon>
        <taxon>Papilionoideae</taxon>
        <taxon>50 kb inversion clade</taxon>
        <taxon>NPAAA clade</taxon>
        <taxon>indigoferoid/millettioid clade</taxon>
        <taxon>Phaseoleae</taxon>
        <taxon>Vigna</taxon>
    </lineage>
</organism>
<accession>A0A4D6LDX7</accession>
<dbReference type="AlphaFoldDB" id="A0A4D6LDX7"/>
<keyword evidence="8" id="KW-1185">Reference proteome</keyword>
<evidence type="ECO:0000256" key="1">
    <source>
        <dbReference type="ARBA" id="ARBA00005234"/>
    </source>
</evidence>
<evidence type="ECO:0000313" key="8">
    <source>
        <dbReference type="Proteomes" id="UP000501690"/>
    </source>
</evidence>
<feature type="domain" description="Homologous recombination OB-fold protein OB-fold" evidence="6">
    <location>
        <begin position="601"/>
        <end position="666"/>
    </location>
</feature>
<feature type="region of interest" description="Disordered" evidence="4">
    <location>
        <begin position="236"/>
        <end position="322"/>
    </location>
</feature>
<keyword evidence="3" id="KW-0378">Hydrolase</keyword>
<dbReference type="Pfam" id="PF02902">
    <property type="entry name" value="Peptidase_C48"/>
    <property type="match status" value="1"/>
</dbReference>
<dbReference type="GO" id="GO:0000725">
    <property type="term" value="P:recombinational repair"/>
    <property type="evidence" value="ECO:0007669"/>
    <property type="project" value="InterPro"/>
</dbReference>
<sequence>MVKPLDINGVLLKHTLSRLVPELDSISIRQHLVRLSVLDVCVCLGLNAVGVEVEFNSVVCGVIRTSRTVTNMPFRLLDNLDNLIQYNWSRSVHSFLVEGFNRAYHTLRQDQNTSAINVAGSVAIFQLLVCRLLSVGSYEGDVSFPRILSWPSLVIRTHGIKSAFESNKVVLEWELTEDEKNIDVVRKALNVGAHGIPKKGVDDMSFTKFKQWCKRKLKRNYRVVQQLKDQLSNMEEEYACGGQEPDPSSFEEPEPSPFHKGHRFDVEEPQSRPFDHPSSSHQPQPSLFDKGHAFDVEEPQSRDFEDPSSFHQAEPSYHDIGDGCDVEEAQARHFNKHDQGTPEYNSHGMEIIPYVEPGKCSLDVDLSELYRILVSQDRRQTVVDINHQILTIVECCGFRPRGKLSNMAILFACNNFMYRQRKLNGVIKRVVFGTLYTIVVVEDSRKVKAKRREWVLGDYNNFLTRGLVSVHDILSADFVFAPIIHKQHWWCYAINCRTRQFFVLDSLGSKRQGRKRIDNARNMGILFGLLENRSDADKPKFEVLTQDLPLQPNLMVKPNLVTNTSPPTLLMNFKNSDNITYVIGLWTTTISTAITGLKSLMYIKDPSTTAKASVHRKAVMDPEFGSHIAVGASLILKNVFCFGHNPWVPPYLNITVCNIVKVIKNDISPPTDHEVEASMPVVRNYPGEYLDVDDILKKLVPPPKVVITGYHEDTSVAGSSSLPCSNATISLGADSPHGNYDANPDGATTFDVECPDA</sequence>
<evidence type="ECO:0000259" key="5">
    <source>
        <dbReference type="Pfam" id="PF02902"/>
    </source>
</evidence>
<dbReference type="PANTHER" id="PTHR14523:SF1">
    <property type="entry name" value="HOMOLOGOUS RECOMBINATION OB-FOLD PROTEIN"/>
    <property type="match status" value="1"/>
</dbReference>
<keyword evidence="2" id="KW-0645">Protease</keyword>
<dbReference type="Proteomes" id="UP000501690">
    <property type="component" value="Linkage Group LG3"/>
</dbReference>
<dbReference type="PANTHER" id="PTHR14523">
    <property type="entry name" value="UNCHARACTERIZED PROTEIN C17ORF53 HOMOLOG"/>
    <property type="match status" value="1"/>
</dbReference>